<name>A0A0F9AGD0_9ZZZZ</name>
<proteinExistence type="predicted"/>
<dbReference type="AlphaFoldDB" id="A0A0F9AGD0"/>
<reference evidence="1" key="1">
    <citation type="journal article" date="2015" name="Nature">
        <title>Complex archaea that bridge the gap between prokaryotes and eukaryotes.</title>
        <authorList>
            <person name="Spang A."/>
            <person name="Saw J.H."/>
            <person name="Jorgensen S.L."/>
            <person name="Zaremba-Niedzwiedzka K."/>
            <person name="Martijn J."/>
            <person name="Lind A.E."/>
            <person name="van Eijk R."/>
            <person name="Schleper C."/>
            <person name="Guy L."/>
            <person name="Ettema T.J."/>
        </authorList>
    </citation>
    <scope>NUCLEOTIDE SEQUENCE</scope>
</reference>
<sequence length="72" mass="8593">MYMYKSYDILGYTLFIDYGRTYHVLCNKCWEESIEQIANEENITDERPIFVDDSNDNNVCEHCNKLITVEND</sequence>
<comment type="caution">
    <text evidence="1">The sequence shown here is derived from an EMBL/GenBank/DDBJ whole genome shotgun (WGS) entry which is preliminary data.</text>
</comment>
<evidence type="ECO:0000313" key="1">
    <source>
        <dbReference type="EMBL" id="KKK71256.1"/>
    </source>
</evidence>
<organism evidence="1">
    <name type="scientific">marine sediment metagenome</name>
    <dbReference type="NCBI Taxonomy" id="412755"/>
    <lineage>
        <taxon>unclassified sequences</taxon>
        <taxon>metagenomes</taxon>
        <taxon>ecological metagenomes</taxon>
    </lineage>
</organism>
<accession>A0A0F9AGD0</accession>
<protein>
    <submittedName>
        <fullName evidence="1">Uncharacterized protein</fullName>
    </submittedName>
</protein>
<dbReference type="EMBL" id="LAZR01057819">
    <property type="protein sequence ID" value="KKK71256.1"/>
    <property type="molecule type" value="Genomic_DNA"/>
</dbReference>
<gene>
    <name evidence="1" type="ORF">LCGC14_2915790</name>
</gene>